<dbReference type="InterPro" id="IPR035892">
    <property type="entry name" value="C2_domain_sf"/>
</dbReference>
<feature type="active site" evidence="5 6">
    <location>
        <position position="283"/>
    </location>
</feature>
<dbReference type="GO" id="GO:0004198">
    <property type="term" value="F:calcium-dependent cysteine-type endopeptidase activity"/>
    <property type="evidence" value="ECO:0007669"/>
    <property type="project" value="InterPro"/>
</dbReference>
<feature type="domain" description="C2" evidence="7">
    <location>
        <begin position="487"/>
        <end position="603"/>
    </location>
</feature>
<dbReference type="InterPro" id="IPR022682">
    <property type="entry name" value="Calpain_domain_III"/>
</dbReference>
<dbReference type="InterPro" id="IPR000169">
    <property type="entry name" value="Pept_cys_AS"/>
</dbReference>
<evidence type="ECO:0000313" key="10">
    <source>
        <dbReference type="Proteomes" id="UP001497497"/>
    </source>
</evidence>
<evidence type="ECO:0000259" key="8">
    <source>
        <dbReference type="PROSITE" id="PS50203"/>
    </source>
</evidence>
<comment type="similarity">
    <text evidence="1">Belongs to the peptidase C2 family.</text>
</comment>
<feature type="domain" description="Calpain catalytic" evidence="8">
    <location>
        <begin position="29"/>
        <end position="342"/>
    </location>
</feature>
<dbReference type="PROSITE" id="PS00139">
    <property type="entry name" value="THIOL_PROTEASE_CYS"/>
    <property type="match status" value="1"/>
</dbReference>
<evidence type="ECO:0000256" key="2">
    <source>
        <dbReference type="ARBA" id="ARBA00022670"/>
    </source>
</evidence>
<dbReference type="SUPFAM" id="SSF49562">
    <property type="entry name" value="C2 domain (Calcium/lipid-binding domain, CaLB)"/>
    <property type="match status" value="1"/>
</dbReference>
<dbReference type="Gene3D" id="2.60.40.150">
    <property type="entry name" value="C2 domain"/>
    <property type="match status" value="1"/>
</dbReference>
<keyword evidence="10" id="KW-1185">Reference proteome</keyword>
<dbReference type="FunFam" id="3.90.70.10:FF:000054">
    <property type="entry name" value="Calpain 14"/>
    <property type="match status" value="1"/>
</dbReference>
<name>A0AAV2H4L2_LYMST</name>
<dbReference type="InterPro" id="IPR036213">
    <property type="entry name" value="Calpain_III_sf"/>
</dbReference>
<dbReference type="Pfam" id="PF00648">
    <property type="entry name" value="Peptidase_C2"/>
    <property type="match status" value="1"/>
</dbReference>
<dbReference type="InterPro" id="IPR022683">
    <property type="entry name" value="Calpain_III"/>
</dbReference>
<dbReference type="InterPro" id="IPR022684">
    <property type="entry name" value="Calpain_cysteine_protease"/>
</dbReference>
<evidence type="ECO:0000256" key="5">
    <source>
        <dbReference type="PIRSR" id="PIRSR622684-1"/>
    </source>
</evidence>
<keyword evidence="2 6" id="KW-0645">Protease</keyword>
<dbReference type="PROSITE" id="PS50004">
    <property type="entry name" value="C2"/>
    <property type="match status" value="1"/>
</dbReference>
<keyword evidence="3 6" id="KW-0378">Hydrolase</keyword>
<dbReference type="AlphaFoldDB" id="A0AAV2H4L2"/>
<sequence length="634" mass="72101">MHCCCSTSKPYKGQDYWKLRKRLLKEDSLFVDGAFPNDNSSLYYSRAGQGDVIWKRPKDIVADPKFFIDSASADDFSQGSLGDCWFVAACACLVRDKTLWKKVVPDFASQVFSPPTEYAGIFHFKFWRLGTWVDVVIDDYLPTRHGQLIYTHSSSKNEFWSALLEKAYAKLFGSYEALTSGKSRDALVDLTGGIGEGLKMAEFRTVEGRSRLFQMLLEAKANLSLMCASAGSSNASQREAKQANGLVLGHAYSLTDVRKIPLKGSGILAWVNRRTVPMIRLRNPWGRDEWRGAWSDGSPEWEQVSDSDLRQMSLAREEDGEFWMSLEDFCQHFTDIDICHIMQTTLFTLKKTWRERVATGSWSVRQRRAGGCSNHPTVLDNPQFIVEFASDEKEVFISLEQEDRRSLGQGNHCIGVSLRQTDLNRKYRMHDTMAEIHSASFIDARSILSRLPLKKGRYCLIPSTFNPGYEGKFLLRLYSSGSVLIKELTKDMPGPPRCFGRPTKAATAVSVKHLEGLRVPNLQEGIEAYCVIKCEKQALRTATSARSSRPEWKDRVTFYRRSPSDDIVIEAWVKNVIKDDLIGKMTLTQLKATEQSQGDKIWRHQLKRVNTDGKEEHQGYIWVKVKHTTDLMDV</sequence>
<feature type="active site" evidence="5 6">
    <location>
        <position position="84"/>
    </location>
</feature>
<dbReference type="GO" id="GO:0005737">
    <property type="term" value="C:cytoplasm"/>
    <property type="evidence" value="ECO:0007669"/>
    <property type="project" value="TreeGrafter"/>
</dbReference>
<dbReference type="InterPro" id="IPR001300">
    <property type="entry name" value="Peptidase_C2_calpain_cat"/>
</dbReference>
<dbReference type="EMBL" id="CAXITT010000035">
    <property type="protein sequence ID" value="CAL1528622.1"/>
    <property type="molecule type" value="Genomic_DNA"/>
</dbReference>
<dbReference type="GO" id="GO:0006508">
    <property type="term" value="P:proteolysis"/>
    <property type="evidence" value="ECO:0007669"/>
    <property type="project" value="UniProtKB-KW"/>
</dbReference>
<dbReference type="Pfam" id="PF00168">
    <property type="entry name" value="C2"/>
    <property type="match status" value="1"/>
</dbReference>
<dbReference type="PROSITE" id="PS50203">
    <property type="entry name" value="CALPAIN_CAT"/>
    <property type="match status" value="1"/>
</dbReference>
<dbReference type="Pfam" id="PF01067">
    <property type="entry name" value="Calpain_III"/>
    <property type="match status" value="1"/>
</dbReference>
<dbReference type="PANTHER" id="PTHR10183">
    <property type="entry name" value="CALPAIN"/>
    <property type="match status" value="1"/>
</dbReference>
<dbReference type="CDD" id="cd00044">
    <property type="entry name" value="CysPc"/>
    <property type="match status" value="1"/>
</dbReference>
<evidence type="ECO:0000313" key="9">
    <source>
        <dbReference type="EMBL" id="CAL1528622.1"/>
    </source>
</evidence>
<reference evidence="9 10" key="1">
    <citation type="submission" date="2024-04" db="EMBL/GenBank/DDBJ databases">
        <authorList>
            <consortium name="Genoscope - CEA"/>
            <person name="William W."/>
        </authorList>
    </citation>
    <scope>NUCLEOTIDE SEQUENCE [LARGE SCALE GENOMIC DNA]</scope>
</reference>
<evidence type="ECO:0000256" key="1">
    <source>
        <dbReference type="ARBA" id="ARBA00007623"/>
    </source>
</evidence>
<evidence type="ECO:0000256" key="6">
    <source>
        <dbReference type="PROSITE-ProRule" id="PRU00239"/>
    </source>
</evidence>
<evidence type="ECO:0000256" key="4">
    <source>
        <dbReference type="ARBA" id="ARBA00022807"/>
    </source>
</evidence>
<dbReference type="Gene3D" id="2.60.120.380">
    <property type="match status" value="1"/>
</dbReference>
<gene>
    <name evidence="9" type="ORF">GSLYS_00002792001</name>
</gene>
<comment type="caution">
    <text evidence="9">The sequence shown here is derived from an EMBL/GenBank/DDBJ whole genome shotgun (WGS) entry which is preliminary data.</text>
</comment>
<feature type="active site" evidence="5 6">
    <location>
        <position position="250"/>
    </location>
</feature>
<evidence type="ECO:0000256" key="3">
    <source>
        <dbReference type="ARBA" id="ARBA00022801"/>
    </source>
</evidence>
<proteinExistence type="inferred from homology"/>
<dbReference type="Gene3D" id="3.90.70.10">
    <property type="entry name" value="Cysteine proteinases"/>
    <property type="match status" value="1"/>
</dbReference>
<dbReference type="InterPro" id="IPR000008">
    <property type="entry name" value="C2_dom"/>
</dbReference>
<dbReference type="SUPFAM" id="SSF49758">
    <property type="entry name" value="Calpain large subunit, middle domain (domain III)"/>
    <property type="match status" value="1"/>
</dbReference>
<evidence type="ECO:0000259" key="7">
    <source>
        <dbReference type="PROSITE" id="PS50004"/>
    </source>
</evidence>
<dbReference type="PANTHER" id="PTHR10183:SF379">
    <property type="entry name" value="CALPAIN-5"/>
    <property type="match status" value="1"/>
</dbReference>
<accession>A0AAV2H4L2</accession>
<dbReference type="SMART" id="SM00720">
    <property type="entry name" value="calpain_III"/>
    <property type="match status" value="1"/>
</dbReference>
<dbReference type="SUPFAM" id="SSF54001">
    <property type="entry name" value="Cysteine proteinases"/>
    <property type="match status" value="1"/>
</dbReference>
<protein>
    <submittedName>
        <fullName evidence="9">Uncharacterized protein</fullName>
    </submittedName>
</protein>
<organism evidence="9 10">
    <name type="scientific">Lymnaea stagnalis</name>
    <name type="common">Great pond snail</name>
    <name type="synonym">Helix stagnalis</name>
    <dbReference type="NCBI Taxonomy" id="6523"/>
    <lineage>
        <taxon>Eukaryota</taxon>
        <taxon>Metazoa</taxon>
        <taxon>Spiralia</taxon>
        <taxon>Lophotrochozoa</taxon>
        <taxon>Mollusca</taxon>
        <taxon>Gastropoda</taxon>
        <taxon>Heterobranchia</taxon>
        <taxon>Euthyneura</taxon>
        <taxon>Panpulmonata</taxon>
        <taxon>Hygrophila</taxon>
        <taxon>Lymnaeoidea</taxon>
        <taxon>Lymnaeidae</taxon>
        <taxon>Lymnaea</taxon>
    </lineage>
</organism>
<keyword evidence="4 6" id="KW-0788">Thiol protease</keyword>
<dbReference type="SMART" id="SM00230">
    <property type="entry name" value="CysPc"/>
    <property type="match status" value="1"/>
</dbReference>
<dbReference type="PRINTS" id="PR00704">
    <property type="entry name" value="CALPAIN"/>
</dbReference>
<dbReference type="Proteomes" id="UP001497497">
    <property type="component" value="Unassembled WGS sequence"/>
</dbReference>
<dbReference type="InterPro" id="IPR038765">
    <property type="entry name" value="Papain-like_cys_pep_sf"/>
</dbReference>